<evidence type="ECO:0000313" key="2">
    <source>
        <dbReference type="EMBL" id="AIA89021.1"/>
    </source>
</evidence>
<evidence type="ECO:0000256" key="1">
    <source>
        <dbReference type="ARBA" id="ARBA00006047"/>
    </source>
</evidence>
<sequence length="64" mass="7792">DAIYDVQIKRLHEYKRQLLNAMYILDLYFRLNGDPTLDVAPRVLFSERRRPWLQARQGDHQIHQ</sequence>
<accession>A0A060C8D5</accession>
<reference evidence="2" key="1">
    <citation type="journal article" date="2013" name="Environ. Microbiol.">
        <title>Seasonally variable intestinal metagenomes of the red palm weevil (Rhynchophorus ferrugineus).</title>
        <authorList>
            <person name="Jia S."/>
            <person name="Zhang X."/>
            <person name="Zhang G."/>
            <person name="Yin A."/>
            <person name="Zhang S."/>
            <person name="Li F."/>
            <person name="Wang L."/>
            <person name="Zhao D."/>
            <person name="Yun Q."/>
            <person name="Tala"/>
            <person name="Wang J."/>
            <person name="Sun G."/>
            <person name="Baabdullah M."/>
            <person name="Yu X."/>
            <person name="Hu S."/>
            <person name="Al-Mssallem I.S."/>
            <person name="Yu J."/>
        </authorList>
    </citation>
    <scope>NUCLEOTIDE SEQUENCE</scope>
</reference>
<feature type="non-terminal residue" evidence="2">
    <location>
        <position position="1"/>
    </location>
</feature>
<protein>
    <submittedName>
        <fullName evidence="2">Phosphorylase</fullName>
    </submittedName>
</protein>
<organism evidence="2">
    <name type="scientific">uncultured Arcanobacterium sp</name>
    <dbReference type="NCBI Taxonomy" id="487520"/>
    <lineage>
        <taxon>Bacteria</taxon>
        <taxon>Bacillati</taxon>
        <taxon>Actinomycetota</taxon>
        <taxon>Actinomycetes</taxon>
        <taxon>Actinomycetales</taxon>
        <taxon>Actinomycetaceae</taxon>
        <taxon>Arcanobacterium</taxon>
        <taxon>environmental samples</taxon>
    </lineage>
</organism>
<dbReference type="GO" id="GO:0008184">
    <property type="term" value="F:glycogen phosphorylase activity"/>
    <property type="evidence" value="ECO:0007669"/>
    <property type="project" value="InterPro"/>
</dbReference>
<proteinExistence type="inferred from homology"/>
<dbReference type="Pfam" id="PF00343">
    <property type="entry name" value="Phosphorylase"/>
    <property type="match status" value="1"/>
</dbReference>
<dbReference type="SUPFAM" id="SSF53756">
    <property type="entry name" value="UDP-Glycosyltransferase/glycogen phosphorylase"/>
    <property type="match status" value="1"/>
</dbReference>
<name>A0A060C8D5_9ACTO</name>
<dbReference type="AlphaFoldDB" id="A0A060C8D5"/>
<dbReference type="Gene3D" id="3.40.50.2000">
    <property type="entry name" value="Glycogen Phosphorylase B"/>
    <property type="match status" value="1"/>
</dbReference>
<dbReference type="GO" id="GO:0005975">
    <property type="term" value="P:carbohydrate metabolic process"/>
    <property type="evidence" value="ECO:0007669"/>
    <property type="project" value="InterPro"/>
</dbReference>
<comment type="similarity">
    <text evidence="1">Belongs to the glycogen phosphorylase family.</text>
</comment>
<dbReference type="EMBL" id="KF121730">
    <property type="protein sequence ID" value="AIA89021.1"/>
    <property type="molecule type" value="Genomic_DNA"/>
</dbReference>
<dbReference type="InterPro" id="IPR000811">
    <property type="entry name" value="Glyco_trans_35"/>
</dbReference>